<dbReference type="EMBL" id="BMIJ01000001">
    <property type="protein sequence ID" value="GGB79343.1"/>
    <property type="molecule type" value="Genomic_DNA"/>
</dbReference>
<dbReference type="RefSeq" id="WP_188745175.1">
    <property type="nucleotide sequence ID" value="NZ_BMIJ01000001.1"/>
</dbReference>
<keyword evidence="4" id="KW-1185">Reference proteome</keyword>
<keyword evidence="1" id="KW-0732">Signal</keyword>
<dbReference type="PROSITE" id="PS51257">
    <property type="entry name" value="PROKAR_LIPOPROTEIN"/>
    <property type="match status" value="1"/>
</dbReference>
<dbReference type="InterPro" id="IPR022548">
    <property type="entry name" value="DUF2846"/>
</dbReference>
<reference evidence="4" key="1">
    <citation type="journal article" date="2019" name="Int. J. Syst. Evol. Microbiol.">
        <title>The Global Catalogue of Microorganisms (GCM) 10K type strain sequencing project: providing services to taxonomists for standard genome sequencing and annotation.</title>
        <authorList>
            <consortium name="The Broad Institute Genomics Platform"/>
            <consortium name="The Broad Institute Genome Sequencing Center for Infectious Disease"/>
            <person name="Wu L."/>
            <person name="Ma J."/>
        </authorList>
    </citation>
    <scope>NUCLEOTIDE SEQUENCE [LARGE SCALE GENOMIC DNA]</scope>
    <source>
        <strain evidence="4">CGMCC 1.15341</strain>
    </source>
</reference>
<evidence type="ECO:0000313" key="3">
    <source>
        <dbReference type="EMBL" id="GGB79343.1"/>
    </source>
</evidence>
<feature type="signal peptide" evidence="1">
    <location>
        <begin position="1"/>
        <end position="22"/>
    </location>
</feature>
<comment type="caution">
    <text evidence="3">The sequence shown here is derived from an EMBL/GenBank/DDBJ whole genome shotgun (WGS) entry which is preliminary data.</text>
</comment>
<name>A0ABQ1JZE1_9GAMM</name>
<gene>
    <name evidence="3" type="ORF">GCM10011352_01240</name>
</gene>
<feature type="domain" description="DUF2846" evidence="2">
    <location>
        <begin position="39"/>
        <end position="118"/>
    </location>
</feature>
<dbReference type="Pfam" id="PF11008">
    <property type="entry name" value="DUF2846"/>
    <property type="match status" value="1"/>
</dbReference>
<evidence type="ECO:0000256" key="1">
    <source>
        <dbReference type="SAM" id="SignalP"/>
    </source>
</evidence>
<proteinExistence type="predicted"/>
<organism evidence="3 4">
    <name type="scientific">Marinobacterium zhoushanense</name>
    <dbReference type="NCBI Taxonomy" id="1679163"/>
    <lineage>
        <taxon>Bacteria</taxon>
        <taxon>Pseudomonadati</taxon>
        <taxon>Pseudomonadota</taxon>
        <taxon>Gammaproteobacteria</taxon>
        <taxon>Oceanospirillales</taxon>
        <taxon>Oceanospirillaceae</taxon>
        <taxon>Marinobacterium</taxon>
    </lineage>
</organism>
<feature type="chain" id="PRO_5045039569" description="DUF2846 domain-containing protein" evidence="1">
    <location>
        <begin position="23"/>
        <end position="172"/>
    </location>
</feature>
<evidence type="ECO:0000313" key="4">
    <source>
        <dbReference type="Proteomes" id="UP000629025"/>
    </source>
</evidence>
<accession>A0ABQ1JZE1</accession>
<evidence type="ECO:0000259" key="2">
    <source>
        <dbReference type="Pfam" id="PF11008"/>
    </source>
</evidence>
<protein>
    <recommendedName>
        <fullName evidence="2">DUF2846 domain-containing protein</fullName>
    </recommendedName>
</protein>
<dbReference type="Proteomes" id="UP000629025">
    <property type="component" value="Unassembled WGS sequence"/>
</dbReference>
<sequence>MKNLWRLIPILLSLIVVGCSLNPPKDAVYFTENKDRLDGYAKLYIYRPNMFIGGGVWPEMYFNETKVVGLKNQGYTVVFIKPGKYKIRTEKSSILSGMGNIPGEIEINDANEYYLLLDQYYCQLHYSNGYCLIHSGAMDYQRWTLKAKEEAIPVISNCYYLEPYVNKVTIVK</sequence>